<proteinExistence type="predicted"/>
<dbReference type="KEGG" id="cthr:CTHT_0001280"/>
<dbReference type="PANTHER" id="PTHR43606:SF7">
    <property type="entry name" value="PHOSPHATASE, PUTATIVE (AFU_ORTHOLOGUE AFUA_6G08710)-RELATED"/>
    <property type="match status" value="1"/>
</dbReference>
<protein>
    <recommendedName>
        <fullName evidence="6">Alkaline phosphatase</fullName>
    </recommendedName>
</protein>
<dbReference type="Pfam" id="PF09423">
    <property type="entry name" value="PhoD"/>
    <property type="match status" value="1"/>
</dbReference>
<dbReference type="eggNOG" id="ENOG502QU5W">
    <property type="taxonomic scope" value="Eukaryota"/>
</dbReference>
<feature type="chain" id="PRO_5003408654" description="Alkaline phosphatase" evidence="1">
    <location>
        <begin position="20"/>
        <end position="617"/>
    </location>
</feature>
<keyword evidence="1" id="KW-0732">Signal</keyword>
<dbReference type="InterPro" id="IPR038607">
    <property type="entry name" value="PhoD-like_sf"/>
</dbReference>
<dbReference type="EMBL" id="GL988032">
    <property type="protein sequence ID" value="EGS23438.1"/>
    <property type="molecule type" value="Genomic_DNA"/>
</dbReference>
<evidence type="ECO:0000259" key="2">
    <source>
        <dbReference type="Pfam" id="PF09423"/>
    </source>
</evidence>
<dbReference type="SUPFAM" id="SSF56300">
    <property type="entry name" value="Metallo-dependent phosphatases"/>
    <property type="match status" value="1"/>
</dbReference>
<dbReference type="STRING" id="759272.G0RZ10"/>
<evidence type="ECO:0008006" key="6">
    <source>
        <dbReference type="Google" id="ProtNLM"/>
    </source>
</evidence>
<dbReference type="HOGENOM" id="CLU_015982_0_0_1"/>
<dbReference type="Pfam" id="PF16655">
    <property type="entry name" value="PhoD_N"/>
    <property type="match status" value="1"/>
</dbReference>
<dbReference type="Proteomes" id="UP000008066">
    <property type="component" value="Unassembled WGS sequence"/>
</dbReference>
<evidence type="ECO:0000313" key="4">
    <source>
        <dbReference type="EMBL" id="EGS23438.1"/>
    </source>
</evidence>
<reference evidence="4 5" key="1">
    <citation type="journal article" date="2011" name="Cell">
        <title>Insight into structure and assembly of the nuclear pore complex by utilizing the genome of a eukaryotic thermophile.</title>
        <authorList>
            <person name="Amlacher S."/>
            <person name="Sarges P."/>
            <person name="Flemming D."/>
            <person name="van Noort V."/>
            <person name="Kunze R."/>
            <person name="Devos D.P."/>
            <person name="Arumugam M."/>
            <person name="Bork P."/>
            <person name="Hurt E."/>
        </authorList>
    </citation>
    <scope>NUCLEOTIDE SEQUENCE [LARGE SCALE GENOMIC DNA]</scope>
    <source>
        <strain evidence="5">DSM 1495 / CBS 144.50 / IMI 039719</strain>
    </source>
</reference>
<dbReference type="RefSeq" id="XP_006690680.1">
    <property type="nucleotide sequence ID" value="XM_006690617.1"/>
</dbReference>
<feature type="signal peptide" evidence="1">
    <location>
        <begin position="1"/>
        <end position="19"/>
    </location>
</feature>
<feature type="domain" description="Phospholipase D N-terminal" evidence="3">
    <location>
        <begin position="64"/>
        <end position="196"/>
    </location>
</feature>
<dbReference type="CDD" id="cd07389">
    <property type="entry name" value="MPP_PhoD"/>
    <property type="match status" value="1"/>
</dbReference>
<dbReference type="GeneID" id="18254166"/>
<dbReference type="PANTHER" id="PTHR43606">
    <property type="entry name" value="PHOSPHATASE, PUTATIVE (AFU_ORTHOLOGUE AFUA_6G08710)-RELATED"/>
    <property type="match status" value="1"/>
</dbReference>
<sequence>MRRFLSLSSGLLAASLAKATSSSYENNLAYSSPSRRHPSLGVPLSHVVKRQAELFTPEEVEFTHGIASGDPYEDSVILWTRLAPTEDSVASEFVPEGVVPVYDGTEGAVPETKAACVEWRIATDEELNNVVDQGRGYTTSDVDYTVKVKKIEAIDVTSDADGVQFEAKGLQPFTTYYYQFNVCDSDKVSLVGRTRTLPARSQKVPRDVNFAVYSCSNYPEGYFNAYANTARKDTIDYVLHLGDYIYEYQDSSHLRTPQPDRETYTLYDYRRRLGTYRTDEDLLTLHSIYPFITVWDDHEVADNSWKNGSHNSEGDVFLKRKEAAVRAYFEWMPLRQVDMDDTLRIWRNFSIGNLADLMMLDTRHYARDLTVVGGIIGIGPGGNIGDVEDVVDDPSRTLMGFNQEAWFYDQLSQSSERGARWRLVGTQVVFSHIGLGIFNNRPFNRDQWDGYLANRDRIYQHLADHSINNTIILAGDSHASWVSDLAWINRRDYNKDTGAGSFGVEFAGTAVSSHSVLGRNFPNFLSKLLSKWLVSANPELQWQDLYYRGYFELSVGYEEVNARFFGIPDPYKRKNDDEILLAEFKVYSGENRLARSPTVGGGVAKAGALKNGKVVSP</sequence>
<dbReference type="InterPro" id="IPR032093">
    <property type="entry name" value="PhoD_N"/>
</dbReference>
<dbReference type="OrthoDB" id="9992270at2759"/>
<accession>G0RZ10</accession>
<name>G0RZ10_CHATD</name>
<evidence type="ECO:0000256" key="1">
    <source>
        <dbReference type="SAM" id="SignalP"/>
    </source>
</evidence>
<dbReference type="OMA" id="SCANWEA"/>
<evidence type="ECO:0000313" key="5">
    <source>
        <dbReference type="Proteomes" id="UP000008066"/>
    </source>
</evidence>
<organism evidence="5">
    <name type="scientific">Chaetomium thermophilum (strain DSM 1495 / CBS 144.50 / IMI 039719)</name>
    <name type="common">Thermochaetoides thermophila</name>
    <dbReference type="NCBI Taxonomy" id="759272"/>
    <lineage>
        <taxon>Eukaryota</taxon>
        <taxon>Fungi</taxon>
        <taxon>Dikarya</taxon>
        <taxon>Ascomycota</taxon>
        <taxon>Pezizomycotina</taxon>
        <taxon>Sordariomycetes</taxon>
        <taxon>Sordariomycetidae</taxon>
        <taxon>Sordariales</taxon>
        <taxon>Chaetomiaceae</taxon>
        <taxon>Thermochaetoides</taxon>
    </lineage>
</organism>
<dbReference type="InterPro" id="IPR029052">
    <property type="entry name" value="Metallo-depent_PP-like"/>
</dbReference>
<dbReference type="Gene3D" id="3.60.21.70">
    <property type="entry name" value="PhoD-like phosphatase"/>
    <property type="match status" value="1"/>
</dbReference>
<feature type="domain" description="PhoD-like phosphatase metallophosphatase" evidence="2">
    <location>
        <begin position="210"/>
        <end position="564"/>
    </location>
</feature>
<evidence type="ECO:0000259" key="3">
    <source>
        <dbReference type="Pfam" id="PF16655"/>
    </source>
</evidence>
<gene>
    <name evidence="4" type="ORF">CTHT_0001280</name>
</gene>
<dbReference type="InterPro" id="IPR052900">
    <property type="entry name" value="Phospholipid_Metab_Enz"/>
</dbReference>
<dbReference type="InterPro" id="IPR018946">
    <property type="entry name" value="PhoD-like_MPP"/>
</dbReference>
<dbReference type="AlphaFoldDB" id="G0RZ10"/>
<keyword evidence="5" id="KW-1185">Reference proteome</keyword>
<dbReference type="Gene3D" id="2.60.40.380">
    <property type="entry name" value="Purple acid phosphatase-like, N-terminal"/>
    <property type="match status" value="1"/>
</dbReference>